<reference evidence="2" key="1">
    <citation type="submission" date="2017-04" db="EMBL/GenBank/DDBJ databases">
        <title>Function of individual gut microbiota members based on whole genome sequencing of pure cultures obtained from chicken caecum.</title>
        <authorList>
            <person name="Medvecky M."/>
            <person name="Cejkova D."/>
            <person name="Polansky O."/>
            <person name="Karasova D."/>
            <person name="Kubasova T."/>
            <person name="Cizek A."/>
            <person name="Rychlik I."/>
        </authorList>
    </citation>
    <scope>NUCLEOTIDE SEQUENCE [LARGE SCALE GENOMIC DNA]</scope>
    <source>
        <strain evidence="2">An175</strain>
    </source>
</reference>
<dbReference type="RefSeq" id="WP_024730861.1">
    <property type="nucleotide sequence ID" value="NZ_CABIWA010000010.1"/>
</dbReference>
<sequence length="63" mass="7162">MKNQNYRLFLQTAANAVKKASQSERIPAFFALTSSAACKKSGDSYIYTSLRRRRKHIHVGCQL</sequence>
<comment type="caution">
    <text evidence="1">The sequence shown here is derived from an EMBL/GenBank/DDBJ whole genome shotgun (WGS) entry which is preliminary data.</text>
</comment>
<protein>
    <submittedName>
        <fullName evidence="1">Uncharacterized protein</fullName>
    </submittedName>
</protein>
<evidence type="ECO:0000313" key="1">
    <source>
        <dbReference type="EMBL" id="OUP68777.1"/>
    </source>
</evidence>
<name>A0A1Y4EBT9_9FIRM</name>
<dbReference type="EMBL" id="NFKP01000014">
    <property type="protein sequence ID" value="OUP68777.1"/>
    <property type="molecule type" value="Genomic_DNA"/>
</dbReference>
<gene>
    <name evidence="1" type="ORF">B5F11_11690</name>
</gene>
<proteinExistence type="predicted"/>
<evidence type="ECO:0000313" key="2">
    <source>
        <dbReference type="Proteomes" id="UP000196386"/>
    </source>
</evidence>
<dbReference type="Proteomes" id="UP000196386">
    <property type="component" value="Unassembled WGS sequence"/>
</dbReference>
<dbReference type="AlphaFoldDB" id="A0A1Y4EBT9"/>
<organism evidence="1 2">
    <name type="scientific">Anaerotruncus colihominis</name>
    <dbReference type="NCBI Taxonomy" id="169435"/>
    <lineage>
        <taxon>Bacteria</taxon>
        <taxon>Bacillati</taxon>
        <taxon>Bacillota</taxon>
        <taxon>Clostridia</taxon>
        <taxon>Eubacteriales</taxon>
        <taxon>Oscillospiraceae</taxon>
        <taxon>Anaerotruncus</taxon>
    </lineage>
</organism>
<dbReference type="GeneID" id="72462928"/>
<accession>A0A1Y4EBT9</accession>